<dbReference type="InterPro" id="IPR003439">
    <property type="entry name" value="ABC_transporter-like_ATP-bd"/>
</dbReference>
<evidence type="ECO:0000256" key="3">
    <source>
        <dbReference type="ARBA" id="ARBA00009726"/>
    </source>
</evidence>
<feature type="domain" description="ABC transporter" evidence="14">
    <location>
        <begin position="557"/>
        <end position="781"/>
    </location>
</feature>
<feature type="transmembrane region" description="Helical" evidence="13">
    <location>
        <begin position="1113"/>
        <end position="1135"/>
    </location>
</feature>
<evidence type="ECO:0000256" key="6">
    <source>
        <dbReference type="ARBA" id="ARBA00022692"/>
    </source>
</evidence>
<dbReference type="Pfam" id="PF00664">
    <property type="entry name" value="ABC_membrane"/>
    <property type="match status" value="2"/>
</dbReference>
<evidence type="ECO:0000256" key="11">
    <source>
        <dbReference type="ARBA" id="ARBA00023136"/>
    </source>
</evidence>
<feature type="domain" description="ABC transporter" evidence="14">
    <location>
        <begin position="1209"/>
        <end position="1441"/>
    </location>
</feature>
<keyword evidence="17" id="KW-1185">Reference proteome</keyword>
<dbReference type="PROSITE" id="PS50929">
    <property type="entry name" value="ABC_TM1F"/>
    <property type="match status" value="2"/>
</dbReference>
<keyword evidence="11 13" id="KW-0472">Membrane</keyword>
<dbReference type="NCBIfam" id="TIGR00957">
    <property type="entry name" value="MRP_assoc_pro"/>
    <property type="match status" value="1"/>
</dbReference>
<keyword evidence="9" id="KW-0067">ATP-binding</keyword>
<feature type="region of interest" description="Disordered" evidence="12">
    <location>
        <begin position="183"/>
        <end position="202"/>
    </location>
</feature>
<gene>
    <name evidence="16" type="ORF">PEVE_00031646</name>
</gene>
<dbReference type="PANTHER" id="PTHR24223:SF443">
    <property type="entry name" value="MULTIDRUG-RESISTANCE LIKE PROTEIN 1, ISOFORM I"/>
    <property type="match status" value="1"/>
</dbReference>
<feature type="domain" description="ABC transmembrane type-1" evidence="15">
    <location>
        <begin position="894"/>
        <end position="1170"/>
    </location>
</feature>
<feature type="transmembrane region" description="Helical" evidence="13">
    <location>
        <begin position="886"/>
        <end position="912"/>
    </location>
</feature>
<keyword evidence="6 13" id="KW-0812">Transmembrane</keyword>
<evidence type="ECO:0000256" key="1">
    <source>
        <dbReference type="ARBA" id="ARBA00004128"/>
    </source>
</evidence>
<dbReference type="SMART" id="SM00382">
    <property type="entry name" value="AAA"/>
    <property type="match status" value="2"/>
</dbReference>
<dbReference type="SUPFAM" id="SSF52540">
    <property type="entry name" value="P-loop containing nucleoside triphosphate hydrolases"/>
    <property type="match status" value="2"/>
</dbReference>
<feature type="transmembrane region" description="Helical" evidence="13">
    <location>
        <begin position="353"/>
        <end position="374"/>
    </location>
</feature>
<dbReference type="InterPro" id="IPR003593">
    <property type="entry name" value="AAA+_ATPase"/>
</dbReference>
<dbReference type="Gene3D" id="3.40.50.300">
    <property type="entry name" value="P-loop containing nucleotide triphosphate hydrolases"/>
    <property type="match status" value="2"/>
</dbReference>
<organism evidence="16 17">
    <name type="scientific">Porites evermanni</name>
    <dbReference type="NCBI Taxonomy" id="104178"/>
    <lineage>
        <taxon>Eukaryota</taxon>
        <taxon>Metazoa</taxon>
        <taxon>Cnidaria</taxon>
        <taxon>Anthozoa</taxon>
        <taxon>Hexacorallia</taxon>
        <taxon>Scleractinia</taxon>
        <taxon>Fungiina</taxon>
        <taxon>Poritidae</taxon>
        <taxon>Porites</taxon>
    </lineage>
</organism>
<keyword evidence="8" id="KW-0547">Nucleotide-binding</keyword>
<feature type="compositionally biased region" description="Basic and acidic residues" evidence="12">
    <location>
        <begin position="191"/>
        <end position="202"/>
    </location>
</feature>
<feature type="transmembrane region" description="Helical" evidence="13">
    <location>
        <begin position="932"/>
        <end position="953"/>
    </location>
</feature>
<accession>A0ABN8MG51</accession>
<dbReference type="PROSITE" id="PS50893">
    <property type="entry name" value="ABC_TRANSPORTER_2"/>
    <property type="match status" value="2"/>
</dbReference>
<evidence type="ECO:0000256" key="4">
    <source>
        <dbReference type="ARBA" id="ARBA00022448"/>
    </source>
</evidence>
<evidence type="ECO:0000313" key="16">
    <source>
        <dbReference type="EMBL" id="CAH3027473.1"/>
    </source>
</evidence>
<dbReference type="CDD" id="cd18595">
    <property type="entry name" value="ABC_6TM_MRP1_2_3_6_D1_like"/>
    <property type="match status" value="1"/>
</dbReference>
<dbReference type="InterPro" id="IPR011527">
    <property type="entry name" value="ABC1_TM_dom"/>
</dbReference>
<proteinExistence type="inferred from homology"/>
<comment type="caution">
    <text evidence="16">The sequence shown here is derived from an EMBL/GenBank/DDBJ whole genome shotgun (WGS) entry which is preliminary data.</text>
</comment>
<feature type="transmembrane region" description="Helical" evidence="13">
    <location>
        <begin position="460"/>
        <end position="484"/>
    </location>
</feature>
<comment type="similarity">
    <text evidence="3">Belongs to the ABC transporter superfamily. ABCC family. Conjugate transporter (TC 3.A.1.208) subfamily.</text>
</comment>
<reference evidence="16 17" key="1">
    <citation type="submission" date="2022-05" db="EMBL/GenBank/DDBJ databases">
        <authorList>
            <consortium name="Genoscope - CEA"/>
            <person name="William W."/>
        </authorList>
    </citation>
    <scope>NUCLEOTIDE SEQUENCE [LARGE SCALE GENOMIC DNA]</scope>
</reference>
<dbReference type="InterPro" id="IPR017871">
    <property type="entry name" value="ABC_transporter-like_CS"/>
</dbReference>
<evidence type="ECO:0000256" key="8">
    <source>
        <dbReference type="ARBA" id="ARBA00022741"/>
    </source>
</evidence>
<dbReference type="PROSITE" id="PS00211">
    <property type="entry name" value="ABC_TRANSPORTER_1"/>
    <property type="match status" value="2"/>
</dbReference>
<dbReference type="InterPro" id="IPR050173">
    <property type="entry name" value="ABC_transporter_C-like"/>
</dbReference>
<evidence type="ECO:0000256" key="10">
    <source>
        <dbReference type="ARBA" id="ARBA00022989"/>
    </source>
</evidence>
<keyword evidence="7" id="KW-0677">Repeat</keyword>
<dbReference type="Pfam" id="PF00005">
    <property type="entry name" value="ABC_tran"/>
    <property type="match status" value="2"/>
</dbReference>
<evidence type="ECO:0000256" key="7">
    <source>
        <dbReference type="ARBA" id="ARBA00022737"/>
    </source>
</evidence>
<dbReference type="CDD" id="cd03250">
    <property type="entry name" value="ABCC_MRP_domain1"/>
    <property type="match status" value="1"/>
</dbReference>
<feature type="transmembrane region" description="Helical" evidence="13">
    <location>
        <begin position="380"/>
        <end position="399"/>
    </location>
</feature>
<sequence>MEEDKNLLVIAVTEHLPKEDDGRQAEEAVAPELSAQLLVKNRDKFEVLGGIVDWWLYVKNIESEEKGYIPSTCVVPLKDDLTDEESKAIDNGEELTAGLLNMSVDFKFFPHAPVQKSLVNRDPCPEDSTNIFYRISFWWLNRLIYTGFKRPLTDADLWALKKSNRALAVVPPLRKKWKEAETSLRASSRSQHMEPTDNERAELKADDVEEEVKFSSDDKKKEKRPSLPRIIVGHFRSSFLLAIFFKLLNDCIMFVQPQILRLIIAYTEDKNNPSGKWRGYVLSISIFAVALTQSIALQQYFHIVFTLGMKIRTAVIGMVYEKALLLNNSARKESTAGEMVNLMSVDAQRLMDLMTYVNTVWSAPLQIIVSLYFLYNTMGVSILAGVGVMILLIPVNLLVSRFARSIQVKQMTSKDLRLKMMNEILNGMKVLKLYAWETSFMKSISKLRNKELKHLKNASYLNASFAFTFTCAPFLVSLATFAIYVLTGNELTASKAFVAISLFNILRFPLVMLPNIIVSIIQAQVSLKRLTDFLSLDELDPGNVEKTMPDHIGSQAIHVENGTFSWDKSEKPTLKDINLNIPSGSLVAVVGQVGCGKSTLLSSLLGETEKQHGKVYVQGSVAYVPQQAWIQNATLRDNILFGKTFDWKRYAKVIHTCALQTDLDILPGGDLTEIGEKGINLSGGQKQRVSLARSVYFDADIYLLDDPLSAVDSHVGKHIFDKVIGPRGKLRKKTRVLVTHGISFLPQVDQIIVLQDGRISEVGTHEELVKNQGAFAEFLSTYATEQQANLEYTETPDLEIVEETDGLHLGMGQSLERLDDSSHIDVPQNNLRKRADSLSVITVDTADLDCQLTRPDQEQIDKMIEEEKSKTGRVKFSVFWAYAKSLTVFLSLCIFMFVLIGEGSAVASGIWLARWSSTSVTSDKERDLFLGVYGGLGLSQAIFVLFASICMALGSRIASRQLHENMLVNIMHSPMSFFETTPQGRIMNRFSKDISGIDDIVPRTVITFLRTFFSVVGAIFTISFATPIFLAVIVPLGVLYILIQRVYVASSRQLKRIESVSRSPIYNNFLETINGTSTIRAFGQQQRFIQGNYFIVDENQVAYYPSVASNRWLAVHLEFVGNLITFFAALFAVINRDTLESGLVGLSITYALQITSTLNWMVRMSSELETNIVSVERVKEYSETPTEAEWIISDRRPPDDWPEQGNIAVEEFDLKYREGLPLVLKNINCNIKPGEKIGIVGRTGAGKSTLTLALFRILERAGGKIVVDGIDIATIGLQDLRSRLTIIPQDPVLFSGTLRLNLDPFDYHTDEELWKILEISHLKNFVSGLEQGLLHPVSEGGENLSVGQRQLVCLARALLRKSKVLVLDEATAAVDLETDELIQQTIRREFADRTVFTIAHRLNTIMDYTRVMVLDKGFMVEFDTPQALLAQQGIFYSMACDAGLA</sequence>
<dbReference type="PANTHER" id="PTHR24223">
    <property type="entry name" value="ATP-BINDING CASSETTE SUB-FAMILY C"/>
    <property type="match status" value="1"/>
</dbReference>
<name>A0ABN8MG51_9CNID</name>
<evidence type="ECO:0000256" key="12">
    <source>
        <dbReference type="SAM" id="MobiDB-lite"/>
    </source>
</evidence>
<comment type="subcellular location">
    <subcellularLocation>
        <location evidence="2">Cell membrane</location>
        <topology evidence="2">Multi-pass membrane protein</topology>
    </subcellularLocation>
    <subcellularLocation>
        <location evidence="1">Vacuole membrane</location>
        <topology evidence="1">Multi-pass membrane protein</topology>
    </subcellularLocation>
</comment>
<keyword evidence="4" id="KW-0813">Transport</keyword>
<dbReference type="InterPro" id="IPR027417">
    <property type="entry name" value="P-loop_NTPase"/>
</dbReference>
<dbReference type="InterPro" id="IPR036640">
    <property type="entry name" value="ABC1_TM_sf"/>
</dbReference>
<evidence type="ECO:0000256" key="13">
    <source>
        <dbReference type="SAM" id="Phobius"/>
    </source>
</evidence>
<evidence type="ECO:0000256" key="5">
    <source>
        <dbReference type="ARBA" id="ARBA00022475"/>
    </source>
</evidence>
<dbReference type="CDD" id="cd18603">
    <property type="entry name" value="ABC_6TM_MRP1_2_3_6_D2_like"/>
    <property type="match status" value="1"/>
</dbReference>
<dbReference type="Gene3D" id="1.20.1560.10">
    <property type="entry name" value="ABC transporter type 1, transmembrane domain"/>
    <property type="match status" value="2"/>
</dbReference>
<feature type="transmembrane region" description="Helical" evidence="13">
    <location>
        <begin position="280"/>
        <end position="301"/>
    </location>
</feature>
<feature type="transmembrane region" description="Helical" evidence="13">
    <location>
        <begin position="496"/>
        <end position="521"/>
    </location>
</feature>
<dbReference type="InterPro" id="IPR005292">
    <property type="entry name" value="MRP"/>
</dbReference>
<evidence type="ECO:0000256" key="2">
    <source>
        <dbReference type="ARBA" id="ARBA00004651"/>
    </source>
</evidence>
<evidence type="ECO:0008006" key="18">
    <source>
        <dbReference type="Google" id="ProtNLM"/>
    </source>
</evidence>
<feature type="domain" description="ABC transmembrane type-1" evidence="15">
    <location>
        <begin position="240"/>
        <end position="522"/>
    </location>
</feature>
<keyword evidence="10 13" id="KW-1133">Transmembrane helix</keyword>
<evidence type="ECO:0000259" key="15">
    <source>
        <dbReference type="PROSITE" id="PS50929"/>
    </source>
</evidence>
<dbReference type="CDD" id="cd03244">
    <property type="entry name" value="ABCC_MRP_domain2"/>
    <property type="match status" value="1"/>
</dbReference>
<dbReference type="Proteomes" id="UP001159427">
    <property type="component" value="Unassembled WGS sequence"/>
</dbReference>
<feature type="transmembrane region" description="Helical" evidence="13">
    <location>
        <begin position="1141"/>
        <end position="1162"/>
    </location>
</feature>
<dbReference type="SUPFAM" id="SSF90123">
    <property type="entry name" value="ABC transporter transmembrane region"/>
    <property type="match status" value="2"/>
</dbReference>
<evidence type="ECO:0000259" key="14">
    <source>
        <dbReference type="PROSITE" id="PS50893"/>
    </source>
</evidence>
<protein>
    <recommendedName>
        <fullName evidence="18">Multidrug resistance-associated protein 1</fullName>
    </recommendedName>
</protein>
<evidence type="ECO:0000313" key="17">
    <source>
        <dbReference type="Proteomes" id="UP001159427"/>
    </source>
</evidence>
<dbReference type="EMBL" id="CALNXI010000455">
    <property type="protein sequence ID" value="CAH3027473.1"/>
    <property type="molecule type" value="Genomic_DNA"/>
</dbReference>
<keyword evidence="5" id="KW-1003">Cell membrane</keyword>
<evidence type="ECO:0000256" key="9">
    <source>
        <dbReference type="ARBA" id="ARBA00022840"/>
    </source>
</evidence>